<dbReference type="PROSITE" id="PS50112">
    <property type="entry name" value="PAS"/>
    <property type="match status" value="1"/>
</dbReference>
<dbReference type="PANTHER" id="PTHR44757:SF2">
    <property type="entry name" value="BIOFILM ARCHITECTURE MAINTENANCE PROTEIN MBAA"/>
    <property type="match status" value="1"/>
</dbReference>
<dbReference type="NCBIfam" id="TIGR00254">
    <property type="entry name" value="GGDEF"/>
    <property type="match status" value="1"/>
</dbReference>
<dbReference type="EMBL" id="BOML01000102">
    <property type="protein sequence ID" value="GIE08098.1"/>
    <property type="molecule type" value="Genomic_DNA"/>
</dbReference>
<gene>
    <name evidence="4" type="ORF">Adu01nite_94480</name>
</gene>
<dbReference type="CDD" id="cd00130">
    <property type="entry name" value="PAS"/>
    <property type="match status" value="1"/>
</dbReference>
<feature type="transmembrane region" description="Helical" evidence="1">
    <location>
        <begin position="136"/>
        <end position="155"/>
    </location>
</feature>
<dbReference type="Gene3D" id="3.30.70.270">
    <property type="match status" value="1"/>
</dbReference>
<feature type="domain" description="GGDEF" evidence="3">
    <location>
        <begin position="298"/>
        <end position="423"/>
    </location>
</feature>
<dbReference type="PROSITE" id="PS50887">
    <property type="entry name" value="GGDEF"/>
    <property type="match status" value="1"/>
</dbReference>
<keyword evidence="5" id="KW-1185">Reference proteome</keyword>
<sequence length="423" mass="45423">MNALVRRDPLRSLRLLFLAAMVLVGVATLVQSAVTHAARGDMLMTAAVLGAILLLRLSEFRLGAPVPLVMDVLELAAFGLLLGTAQELDPLLGPIYFVLSFRAATGRLWRVLPLIAGYMAVSFFGSTAAGNPLMPGAYIGMTIMPMLVFTMRKLFMHVQAERERHERMLDDVLKRLPFPVVVTGADGEVVLANPAAAELTGPLDGVRATLGDGTPVDLRRLVPGESGLELRVTRADGRVVQVRAETVPTAHGTILALLDVTAQRGYENRLEHAAFHDPLTGLPNRALLWRRFAEAGDGPYAVLLIDLDGFKAINDTHGHLAGDELLCRVAERLRHACGPDATVARLGGDEFAALLPQADADRAREVAEAVRQTFRWDVPLSTGPVRVGGSVGHALGGPGFSPDNVLAEADAAMYVEKHSRVRS</sequence>
<keyword evidence="1" id="KW-0472">Membrane</keyword>
<dbReference type="SUPFAM" id="SSF55785">
    <property type="entry name" value="PYP-like sensor domain (PAS domain)"/>
    <property type="match status" value="1"/>
</dbReference>
<protein>
    <recommendedName>
        <fullName evidence="6">Diguanylate cyclase</fullName>
    </recommendedName>
</protein>
<comment type="caution">
    <text evidence="4">The sequence shown here is derived from an EMBL/GenBank/DDBJ whole genome shotgun (WGS) entry which is preliminary data.</text>
</comment>
<keyword evidence="1" id="KW-0812">Transmembrane</keyword>
<feature type="transmembrane region" description="Helical" evidence="1">
    <location>
        <begin position="111"/>
        <end position="130"/>
    </location>
</feature>
<dbReference type="InterPro" id="IPR043128">
    <property type="entry name" value="Rev_trsase/Diguanyl_cyclase"/>
</dbReference>
<dbReference type="Proteomes" id="UP000637628">
    <property type="component" value="Unassembled WGS sequence"/>
</dbReference>
<dbReference type="Pfam" id="PF00990">
    <property type="entry name" value="GGDEF"/>
    <property type="match status" value="1"/>
</dbReference>
<dbReference type="InterPro" id="IPR000160">
    <property type="entry name" value="GGDEF_dom"/>
</dbReference>
<reference evidence="4 5" key="1">
    <citation type="submission" date="2021-01" db="EMBL/GenBank/DDBJ databases">
        <title>Whole genome shotgun sequence of Actinoplanes durhamensis NBRC 14914.</title>
        <authorList>
            <person name="Komaki H."/>
            <person name="Tamura T."/>
        </authorList>
    </citation>
    <scope>NUCLEOTIDE SEQUENCE [LARGE SCALE GENOMIC DNA]</scope>
    <source>
        <strain evidence="4 5">NBRC 14914</strain>
    </source>
</reference>
<dbReference type="RefSeq" id="WP_275414798.1">
    <property type="nucleotide sequence ID" value="NZ_BAAATX010000073.1"/>
</dbReference>
<dbReference type="InterPro" id="IPR052155">
    <property type="entry name" value="Biofilm_reg_signaling"/>
</dbReference>
<evidence type="ECO:0000259" key="2">
    <source>
        <dbReference type="PROSITE" id="PS50112"/>
    </source>
</evidence>
<evidence type="ECO:0000313" key="4">
    <source>
        <dbReference type="EMBL" id="GIE08098.1"/>
    </source>
</evidence>
<dbReference type="SUPFAM" id="SSF55073">
    <property type="entry name" value="Nucleotide cyclase"/>
    <property type="match status" value="1"/>
</dbReference>
<feature type="domain" description="PAS" evidence="2">
    <location>
        <begin position="165"/>
        <end position="201"/>
    </location>
</feature>
<dbReference type="Gene3D" id="3.30.450.20">
    <property type="entry name" value="PAS domain"/>
    <property type="match status" value="1"/>
</dbReference>
<dbReference type="CDD" id="cd01949">
    <property type="entry name" value="GGDEF"/>
    <property type="match status" value="1"/>
</dbReference>
<evidence type="ECO:0000256" key="1">
    <source>
        <dbReference type="SAM" id="Phobius"/>
    </source>
</evidence>
<dbReference type="Pfam" id="PF13188">
    <property type="entry name" value="PAS_8"/>
    <property type="match status" value="1"/>
</dbReference>
<dbReference type="InterPro" id="IPR000014">
    <property type="entry name" value="PAS"/>
</dbReference>
<organism evidence="4 5">
    <name type="scientific">Paractinoplanes durhamensis</name>
    <dbReference type="NCBI Taxonomy" id="113563"/>
    <lineage>
        <taxon>Bacteria</taxon>
        <taxon>Bacillati</taxon>
        <taxon>Actinomycetota</taxon>
        <taxon>Actinomycetes</taxon>
        <taxon>Micromonosporales</taxon>
        <taxon>Micromonosporaceae</taxon>
        <taxon>Paractinoplanes</taxon>
    </lineage>
</organism>
<feature type="transmembrane region" description="Helical" evidence="1">
    <location>
        <begin position="78"/>
        <end position="99"/>
    </location>
</feature>
<keyword evidence="1" id="KW-1133">Transmembrane helix</keyword>
<dbReference type="SMART" id="SM00267">
    <property type="entry name" value="GGDEF"/>
    <property type="match status" value="1"/>
</dbReference>
<dbReference type="InterPro" id="IPR035965">
    <property type="entry name" value="PAS-like_dom_sf"/>
</dbReference>
<dbReference type="InterPro" id="IPR029787">
    <property type="entry name" value="Nucleotide_cyclase"/>
</dbReference>
<evidence type="ECO:0000259" key="3">
    <source>
        <dbReference type="PROSITE" id="PS50887"/>
    </source>
</evidence>
<proteinExistence type="predicted"/>
<evidence type="ECO:0000313" key="5">
    <source>
        <dbReference type="Proteomes" id="UP000637628"/>
    </source>
</evidence>
<dbReference type="PANTHER" id="PTHR44757">
    <property type="entry name" value="DIGUANYLATE CYCLASE DGCP"/>
    <property type="match status" value="1"/>
</dbReference>
<accession>A0ABQ3ZE32</accession>
<evidence type="ECO:0008006" key="6">
    <source>
        <dbReference type="Google" id="ProtNLM"/>
    </source>
</evidence>
<name>A0ABQ3ZE32_9ACTN</name>
<feature type="transmembrane region" description="Helical" evidence="1">
    <location>
        <begin position="12"/>
        <end position="30"/>
    </location>
</feature>